<sequence>MKDLEQKAEAIRYSYPYPTININFHVTASNGWQTLHRHPGHGLTILDPLHDGRDITALRPVPAEEDLPDSLLAALGEELRRVPRAAKAEAGLAVGNGDLAAQDPEQDGTLARLIRGPGGGAGVDGHVYGGEVAFIANALTVYRVAHGEIEWLLYRIPMRGSALYWI</sequence>
<accession>A0ABY6UZA0</accession>
<gene>
    <name evidence="1" type="ORF">CLO192961_LOCUS451973</name>
</gene>
<dbReference type="Proteomes" id="UP000766486">
    <property type="component" value="Unassembled WGS sequence"/>
</dbReference>
<proteinExistence type="predicted"/>
<name>A0ABY6UZA0_BIOOC</name>
<organism evidence="1 2">
    <name type="scientific">Bionectria ochroleuca</name>
    <name type="common">Gliocladium roseum</name>
    <dbReference type="NCBI Taxonomy" id="29856"/>
    <lineage>
        <taxon>Eukaryota</taxon>
        <taxon>Fungi</taxon>
        <taxon>Dikarya</taxon>
        <taxon>Ascomycota</taxon>
        <taxon>Pezizomycotina</taxon>
        <taxon>Sordariomycetes</taxon>
        <taxon>Hypocreomycetidae</taxon>
        <taxon>Hypocreales</taxon>
        <taxon>Bionectriaceae</taxon>
        <taxon>Clonostachys</taxon>
    </lineage>
</organism>
<evidence type="ECO:0000313" key="2">
    <source>
        <dbReference type="Proteomes" id="UP000766486"/>
    </source>
</evidence>
<comment type="caution">
    <text evidence="1">The sequence shown here is derived from an EMBL/GenBank/DDBJ whole genome shotgun (WGS) entry which is preliminary data.</text>
</comment>
<dbReference type="EMBL" id="CABFNS010000933">
    <property type="protein sequence ID" value="VUC36788.1"/>
    <property type="molecule type" value="Genomic_DNA"/>
</dbReference>
<reference evidence="1 2" key="1">
    <citation type="submission" date="2019-06" db="EMBL/GenBank/DDBJ databases">
        <authorList>
            <person name="Broberg M."/>
        </authorList>
    </citation>
    <scope>NUCLEOTIDE SEQUENCE [LARGE SCALE GENOMIC DNA]</scope>
</reference>
<protein>
    <submittedName>
        <fullName evidence="1">Uncharacterized protein</fullName>
    </submittedName>
</protein>
<evidence type="ECO:0000313" key="1">
    <source>
        <dbReference type="EMBL" id="VUC36788.1"/>
    </source>
</evidence>
<keyword evidence="2" id="KW-1185">Reference proteome</keyword>